<accession>A0A7S9LR41</accession>
<sequence length="201" mass="21549">MKISQVIAAMLLATGASAEEVALDRVLSVLTGPEIDVLDWNGDGYPDRALLVLRKDEAAADLVLLTTDPASGRAAVSDRFERFLPLDASPPGMAFGTVSLGLNVVSDISDVDLIYLPVLGRSGLQFLGVEFAVLREGWTISNVRVQFQPGSPVQSCDLVFAMGEGRILTDEGLQEIALDAEPKVADWGFDQLPEPCRFTAD</sequence>
<dbReference type="Proteomes" id="UP000594800">
    <property type="component" value="Chromosome"/>
</dbReference>
<gene>
    <name evidence="2" type="ORF">I0K15_18335</name>
</gene>
<dbReference type="AlphaFoldDB" id="A0A7S9LR41"/>
<reference evidence="2 3" key="1">
    <citation type="submission" date="2020-11" db="EMBL/GenBank/DDBJ databases">
        <title>Description of Pontivivens ytuae sp. nov. isolated from deep sea sediment of Mariana Trench.</title>
        <authorList>
            <person name="Wang Z."/>
            <person name="Sun Q.-L."/>
            <person name="Xu X.-D."/>
            <person name="Tang Y.-Z."/>
            <person name="Zhang J."/>
        </authorList>
    </citation>
    <scope>NUCLEOTIDE SEQUENCE [LARGE SCALE GENOMIC DNA]</scope>
    <source>
        <strain evidence="2 3">MT2928</strain>
    </source>
</reference>
<name>A0A7S9LR41_9RHOB</name>
<feature type="chain" id="PRO_5032995749" evidence="1">
    <location>
        <begin position="19"/>
        <end position="201"/>
    </location>
</feature>
<dbReference type="KEGG" id="poz:I0K15_18335"/>
<keyword evidence="3" id="KW-1185">Reference proteome</keyword>
<dbReference type="EMBL" id="CP064942">
    <property type="protein sequence ID" value="QPH53713.1"/>
    <property type="molecule type" value="Genomic_DNA"/>
</dbReference>
<evidence type="ECO:0000256" key="1">
    <source>
        <dbReference type="SAM" id="SignalP"/>
    </source>
</evidence>
<keyword evidence="1" id="KW-0732">Signal</keyword>
<protein>
    <submittedName>
        <fullName evidence="2">Uncharacterized protein</fullName>
    </submittedName>
</protein>
<proteinExistence type="predicted"/>
<feature type="signal peptide" evidence="1">
    <location>
        <begin position="1"/>
        <end position="18"/>
    </location>
</feature>
<dbReference type="RefSeq" id="WP_196102922.1">
    <property type="nucleotide sequence ID" value="NZ_CP064942.1"/>
</dbReference>
<organism evidence="2 3">
    <name type="scientific">Pontivivens ytuae</name>
    <dbReference type="NCBI Taxonomy" id="2789856"/>
    <lineage>
        <taxon>Bacteria</taxon>
        <taxon>Pseudomonadati</taxon>
        <taxon>Pseudomonadota</taxon>
        <taxon>Alphaproteobacteria</taxon>
        <taxon>Rhodobacterales</taxon>
        <taxon>Paracoccaceae</taxon>
        <taxon>Pontivivens</taxon>
    </lineage>
</organism>
<evidence type="ECO:0000313" key="2">
    <source>
        <dbReference type="EMBL" id="QPH53713.1"/>
    </source>
</evidence>
<evidence type="ECO:0000313" key="3">
    <source>
        <dbReference type="Proteomes" id="UP000594800"/>
    </source>
</evidence>